<dbReference type="Pfam" id="PF01156">
    <property type="entry name" value="IU_nuc_hydro"/>
    <property type="match status" value="1"/>
</dbReference>
<protein>
    <submittedName>
        <fullName evidence="3">Nucleoside hydrolase</fullName>
    </submittedName>
</protein>
<dbReference type="InterPro" id="IPR001910">
    <property type="entry name" value="Inosine/uridine_hydrolase_dom"/>
</dbReference>
<organism evidence="3 4">
    <name type="scientific">Niabella digestorum</name>
    <dbReference type="NCBI Taxonomy" id="3117701"/>
    <lineage>
        <taxon>Bacteria</taxon>
        <taxon>Pseudomonadati</taxon>
        <taxon>Bacteroidota</taxon>
        <taxon>Chitinophagia</taxon>
        <taxon>Chitinophagales</taxon>
        <taxon>Chitinophagaceae</taxon>
        <taxon>Niabella</taxon>
    </lineage>
</organism>
<feature type="domain" description="Inosine/uridine-preferring nucleoside hydrolase" evidence="2">
    <location>
        <begin position="32"/>
        <end position="276"/>
    </location>
</feature>
<dbReference type="Gene3D" id="3.90.245.10">
    <property type="entry name" value="Ribonucleoside hydrolase-like"/>
    <property type="match status" value="1"/>
</dbReference>
<dbReference type="RefSeq" id="WP_330974221.1">
    <property type="nucleotide sequence ID" value="NZ_JAZGLY010000003.1"/>
</dbReference>
<gene>
    <name evidence="3" type="ORF">V2H41_05945</name>
</gene>
<sequence>MKRILLCLSWLLLLMSFTNCIDAQRTKAVPAIIFDTDMGPDYDDLGAIAVLYALEARKECKVLATLSSNGHPAIAPTIELLNRYFNRGEVPVGIAGPTAPAFTHKSGWNEALIQRFAPELRSKQYPYAVEIYRRILSQQPDRSVTIVTVGFLSNINDLLHSEPDTYSKLSGVDLVKKKVKQWVAMAADFPQGREFNVYKDTTAAYQALALWPQDVPIVFSGFDIGSRIRTGKRLAEQFPQTPIGMGYAINFSAVPEKGNGRQSWDQTAVLCAVRTPEKYFYVIGPGKIEVSKDGSNIWNPNANANHFFLVHKYPYAQIENLLEELMMYQPSAKL</sequence>
<dbReference type="SUPFAM" id="SSF53590">
    <property type="entry name" value="Nucleoside hydrolase"/>
    <property type="match status" value="1"/>
</dbReference>
<feature type="signal peptide" evidence="1">
    <location>
        <begin position="1"/>
        <end position="23"/>
    </location>
</feature>
<reference evidence="3 4" key="1">
    <citation type="submission" date="2024-01" db="EMBL/GenBank/DDBJ databases">
        <title>Niabella digestum sp. nov., isolated from waste digestion system.</title>
        <authorList>
            <person name="Zhang L."/>
        </authorList>
    </citation>
    <scope>NUCLEOTIDE SEQUENCE [LARGE SCALE GENOMIC DNA]</scope>
    <source>
        <strain evidence="3 4">A18</strain>
    </source>
</reference>
<dbReference type="InterPro" id="IPR036452">
    <property type="entry name" value="Ribo_hydro-like"/>
</dbReference>
<dbReference type="EMBL" id="JAZGLY010000003">
    <property type="protein sequence ID" value="MEE6186811.1"/>
    <property type="molecule type" value="Genomic_DNA"/>
</dbReference>
<dbReference type="Proteomes" id="UP001357452">
    <property type="component" value="Unassembled WGS sequence"/>
</dbReference>
<dbReference type="PANTHER" id="PTHR43264:SF1">
    <property type="entry name" value="INOSINE_URIDINE-PREFERRING NUCLEOSIDE HYDROLASE DOMAIN-CONTAINING PROTEIN"/>
    <property type="match status" value="1"/>
</dbReference>
<keyword evidence="4" id="KW-1185">Reference proteome</keyword>
<evidence type="ECO:0000259" key="2">
    <source>
        <dbReference type="Pfam" id="PF01156"/>
    </source>
</evidence>
<evidence type="ECO:0000256" key="1">
    <source>
        <dbReference type="SAM" id="SignalP"/>
    </source>
</evidence>
<name>A0ABU7RFU9_9BACT</name>
<comment type="caution">
    <text evidence="3">The sequence shown here is derived from an EMBL/GenBank/DDBJ whole genome shotgun (WGS) entry which is preliminary data.</text>
</comment>
<keyword evidence="3" id="KW-0378">Hydrolase</keyword>
<accession>A0ABU7RFU9</accession>
<evidence type="ECO:0000313" key="3">
    <source>
        <dbReference type="EMBL" id="MEE6186811.1"/>
    </source>
</evidence>
<proteinExistence type="predicted"/>
<keyword evidence="1" id="KW-0732">Signal</keyword>
<dbReference type="GO" id="GO:0016787">
    <property type="term" value="F:hydrolase activity"/>
    <property type="evidence" value="ECO:0007669"/>
    <property type="project" value="UniProtKB-KW"/>
</dbReference>
<evidence type="ECO:0000313" key="4">
    <source>
        <dbReference type="Proteomes" id="UP001357452"/>
    </source>
</evidence>
<dbReference type="PANTHER" id="PTHR43264">
    <property type="match status" value="1"/>
</dbReference>
<feature type="chain" id="PRO_5046552215" evidence="1">
    <location>
        <begin position="24"/>
        <end position="334"/>
    </location>
</feature>